<accession>A0A0V1FGG4</accession>
<gene>
    <name evidence="2" type="ORF">T4D_6790</name>
</gene>
<feature type="transmembrane region" description="Helical" evidence="1">
    <location>
        <begin position="637"/>
        <end position="659"/>
    </location>
</feature>
<comment type="caution">
    <text evidence="2">The sequence shown here is derived from an EMBL/GenBank/DDBJ whole genome shotgun (WGS) entry which is preliminary data.</text>
</comment>
<keyword evidence="1" id="KW-0812">Transmembrane</keyword>
<dbReference type="OrthoDB" id="5919212at2759"/>
<reference evidence="2 3" key="1">
    <citation type="submission" date="2015-01" db="EMBL/GenBank/DDBJ databases">
        <title>Evolution of Trichinella species and genotypes.</title>
        <authorList>
            <person name="Korhonen P.K."/>
            <person name="Edoardo P."/>
            <person name="Giuseppe L.R."/>
            <person name="Gasser R.B."/>
        </authorList>
    </citation>
    <scope>NUCLEOTIDE SEQUENCE [LARGE SCALE GENOMIC DNA]</scope>
    <source>
        <strain evidence="2">ISS470</strain>
    </source>
</reference>
<name>A0A0V1FGG4_TRIPS</name>
<keyword evidence="1" id="KW-0472">Membrane</keyword>
<dbReference type="AlphaFoldDB" id="A0A0V1FGG4"/>
<feature type="transmembrane region" description="Helical" evidence="1">
    <location>
        <begin position="284"/>
        <end position="303"/>
    </location>
</feature>
<feature type="transmembrane region" description="Helical" evidence="1">
    <location>
        <begin position="416"/>
        <end position="432"/>
    </location>
</feature>
<feature type="transmembrane region" description="Helical" evidence="1">
    <location>
        <begin position="258"/>
        <end position="277"/>
    </location>
</feature>
<feature type="transmembrane region" description="Helical" evidence="1">
    <location>
        <begin position="219"/>
        <end position="246"/>
    </location>
</feature>
<dbReference type="EMBL" id="JYDT01000104">
    <property type="protein sequence ID" value="KRY84863.1"/>
    <property type="molecule type" value="Genomic_DNA"/>
</dbReference>
<protein>
    <submittedName>
        <fullName evidence="2">Uncharacterized protein</fullName>
    </submittedName>
</protein>
<feature type="transmembrane region" description="Helical" evidence="1">
    <location>
        <begin position="90"/>
        <end position="110"/>
    </location>
</feature>
<feature type="transmembrane region" description="Helical" evidence="1">
    <location>
        <begin position="439"/>
        <end position="467"/>
    </location>
</feature>
<sequence>MLTKDEWIGNKQRRDDEQVEEDTGCLVNTIDLTIEQAVLKRRRRLQHRVIAFGCVALLFSMLFIIAGILVFVLRPTVLAVSRHSYQAELLWNNVILLMVGLSAVGSQLLHSDLLLSLATLNCLVSAVMAVGSLSTHLAGAYFAHLDAKSLPITINNGTTESESPAYGSGNLFHLNILIVVLGMLSWLTTVILFRDCRQLLCSTAGPCQRRDVVLTSPRLTIASVVQLILGLLLTAWCVSIEVLYAGNNVDLNPIDADMLPLCLLMTSAGCMSVVALADRARSMLFTAALLHGVGLLLAVNFSHRPFALFSFILDHWSATSRHSAFFYESRLFLCLLLTITYALLSALTGYLFFKLIKLSLSSDEVQPADGFSREKKWRRRRFSSSILPFIQTVLGLVYALLDVLAVGMFYMYKLDFTPLPVFVVCSGLLTLRRWNESTVVALAAGVSLFCLPYAFRDVYLFIFHTAWSISPSSVRVVASRMTGTNLAVHMALFLIALLELAISLFLLLSALKTLASKWRLVPNGPGQLAGTILKLLRLLAIFQTFTGSVEVGVGGRLFTSHAKSPKTAALCGDGSIVRGTLIAGAGALLFTAVSRPSLLRCALLVQAAVLVATFAQLDAVANQASMLFQAPTLGKAAFGAMLTALILTTVIVSVLALYLERSKMEPKGREQSALINTGREMKTICSH</sequence>
<keyword evidence="3" id="KW-1185">Reference proteome</keyword>
<evidence type="ECO:0000256" key="1">
    <source>
        <dbReference type="SAM" id="Phobius"/>
    </source>
</evidence>
<feature type="transmembrane region" description="Helical" evidence="1">
    <location>
        <begin position="487"/>
        <end position="511"/>
    </location>
</feature>
<proteinExistence type="predicted"/>
<evidence type="ECO:0000313" key="3">
    <source>
        <dbReference type="Proteomes" id="UP000054995"/>
    </source>
</evidence>
<feature type="transmembrane region" description="Helical" evidence="1">
    <location>
        <begin position="386"/>
        <end position="410"/>
    </location>
</feature>
<dbReference type="Proteomes" id="UP000054995">
    <property type="component" value="Unassembled WGS sequence"/>
</dbReference>
<feature type="transmembrane region" description="Helical" evidence="1">
    <location>
        <begin position="598"/>
        <end position="617"/>
    </location>
</feature>
<keyword evidence="1" id="KW-1133">Transmembrane helix</keyword>
<organism evidence="2 3">
    <name type="scientific">Trichinella pseudospiralis</name>
    <name type="common">Parasitic roundworm</name>
    <dbReference type="NCBI Taxonomy" id="6337"/>
    <lineage>
        <taxon>Eukaryota</taxon>
        <taxon>Metazoa</taxon>
        <taxon>Ecdysozoa</taxon>
        <taxon>Nematoda</taxon>
        <taxon>Enoplea</taxon>
        <taxon>Dorylaimia</taxon>
        <taxon>Trichinellida</taxon>
        <taxon>Trichinellidae</taxon>
        <taxon>Trichinella</taxon>
    </lineage>
</organism>
<feature type="transmembrane region" description="Helical" evidence="1">
    <location>
        <begin position="122"/>
        <end position="143"/>
    </location>
</feature>
<feature type="transmembrane region" description="Helical" evidence="1">
    <location>
        <begin position="49"/>
        <end position="70"/>
    </location>
</feature>
<evidence type="ECO:0000313" key="2">
    <source>
        <dbReference type="EMBL" id="KRY84863.1"/>
    </source>
</evidence>
<feature type="transmembrane region" description="Helical" evidence="1">
    <location>
        <begin position="330"/>
        <end position="353"/>
    </location>
</feature>
<feature type="transmembrane region" description="Helical" evidence="1">
    <location>
        <begin position="171"/>
        <end position="193"/>
    </location>
</feature>